<dbReference type="AlphaFoldDB" id="A0A397SVU3"/>
<dbReference type="OrthoDB" id="2327026at2759"/>
<evidence type="ECO:0000313" key="1">
    <source>
        <dbReference type="EMBL" id="RIA89792.1"/>
    </source>
</evidence>
<name>A0A397SVU3_9GLOM</name>
<keyword evidence="2" id="KW-1185">Reference proteome</keyword>
<reference evidence="1 2" key="1">
    <citation type="submission" date="2018-06" db="EMBL/GenBank/DDBJ databases">
        <title>Comparative genomics reveals the genomic features of Rhizophagus irregularis, R. cerebriforme, R. diaphanum and Gigaspora rosea, and their symbiotic lifestyle signature.</title>
        <authorList>
            <person name="Morin E."/>
            <person name="San Clemente H."/>
            <person name="Chen E.C.H."/>
            <person name="De La Providencia I."/>
            <person name="Hainaut M."/>
            <person name="Kuo A."/>
            <person name="Kohler A."/>
            <person name="Murat C."/>
            <person name="Tang N."/>
            <person name="Roy S."/>
            <person name="Loubradou J."/>
            <person name="Henrissat B."/>
            <person name="Grigoriev I.V."/>
            <person name="Corradi N."/>
            <person name="Roux C."/>
            <person name="Martin F.M."/>
        </authorList>
    </citation>
    <scope>NUCLEOTIDE SEQUENCE [LARGE SCALE GENOMIC DNA]</scope>
    <source>
        <strain evidence="1 2">DAOM 227022</strain>
    </source>
</reference>
<dbReference type="EMBL" id="QKYT01000205">
    <property type="protein sequence ID" value="RIA89792.1"/>
    <property type="molecule type" value="Genomic_DNA"/>
</dbReference>
<accession>A0A397SVU3</accession>
<protein>
    <submittedName>
        <fullName evidence="1">Uncharacterized protein</fullName>
    </submittedName>
</protein>
<proteinExistence type="predicted"/>
<evidence type="ECO:0000313" key="2">
    <source>
        <dbReference type="Proteomes" id="UP000265703"/>
    </source>
</evidence>
<organism evidence="1 2">
    <name type="scientific">Glomus cerebriforme</name>
    <dbReference type="NCBI Taxonomy" id="658196"/>
    <lineage>
        <taxon>Eukaryota</taxon>
        <taxon>Fungi</taxon>
        <taxon>Fungi incertae sedis</taxon>
        <taxon>Mucoromycota</taxon>
        <taxon>Glomeromycotina</taxon>
        <taxon>Glomeromycetes</taxon>
        <taxon>Glomerales</taxon>
        <taxon>Glomeraceae</taxon>
        <taxon>Glomus</taxon>
    </lineage>
</organism>
<comment type="caution">
    <text evidence="1">The sequence shown here is derived from an EMBL/GenBank/DDBJ whole genome shotgun (WGS) entry which is preliminary data.</text>
</comment>
<sequence length="156" mass="17473">MDHPQNNLGGNIHESNFTGFVNGFNNSNNLLQTTALNINYNDAPCNYNKNFNGNIVPVHLSISPDHNPDYNYQQSISRDNDNILNNNVTFSPGDINYQQSMFNDTSNNNNVIISSDQNHQQYDTTNNISLYNSQQSVSSCASNDTVIIPPDQNNQQ</sequence>
<dbReference type="Proteomes" id="UP000265703">
    <property type="component" value="Unassembled WGS sequence"/>
</dbReference>
<gene>
    <name evidence="1" type="ORF">C1645_824321</name>
</gene>